<dbReference type="KEGG" id="acab:QRX50_26555"/>
<dbReference type="AlphaFoldDB" id="A0A9Y2I795"/>
<dbReference type="GO" id="GO:0045936">
    <property type="term" value="P:negative regulation of phosphate metabolic process"/>
    <property type="evidence" value="ECO:0007669"/>
    <property type="project" value="InterPro"/>
</dbReference>
<evidence type="ECO:0000313" key="8">
    <source>
        <dbReference type="EMBL" id="WIX75110.1"/>
    </source>
</evidence>
<comment type="similarity">
    <text evidence="2">Belongs to the PhoU family.</text>
</comment>
<proteinExistence type="inferred from homology"/>
<evidence type="ECO:0000256" key="1">
    <source>
        <dbReference type="ARBA" id="ARBA00004496"/>
    </source>
</evidence>
<dbReference type="GO" id="GO:0005737">
    <property type="term" value="C:cytoplasm"/>
    <property type="evidence" value="ECO:0007669"/>
    <property type="project" value="UniProtKB-SubCell"/>
</dbReference>
<feature type="domain" description="PhoU" evidence="7">
    <location>
        <begin position="124"/>
        <end position="203"/>
    </location>
</feature>
<organism evidence="8 9">
    <name type="scientific">Amycolatopsis carbonis</name>
    <dbReference type="NCBI Taxonomy" id="715471"/>
    <lineage>
        <taxon>Bacteria</taxon>
        <taxon>Bacillati</taxon>
        <taxon>Actinomycetota</taxon>
        <taxon>Actinomycetes</taxon>
        <taxon>Pseudonocardiales</taxon>
        <taxon>Pseudonocardiaceae</taxon>
        <taxon>Amycolatopsis</taxon>
    </lineage>
</organism>
<protein>
    <submittedName>
        <fullName evidence="8">PhoU domain-containing protein</fullName>
    </submittedName>
</protein>
<feature type="domain" description="PhoU" evidence="7">
    <location>
        <begin position="17"/>
        <end position="101"/>
    </location>
</feature>
<gene>
    <name evidence="8" type="ORF">QRX50_26555</name>
</gene>
<dbReference type="Proteomes" id="UP001236014">
    <property type="component" value="Chromosome"/>
</dbReference>
<dbReference type="Pfam" id="PF01895">
    <property type="entry name" value="PhoU"/>
    <property type="match status" value="2"/>
</dbReference>
<evidence type="ECO:0000256" key="4">
    <source>
        <dbReference type="ARBA" id="ARBA00022448"/>
    </source>
</evidence>
<dbReference type="PANTHER" id="PTHR42930">
    <property type="entry name" value="PHOSPHATE-SPECIFIC TRANSPORT SYSTEM ACCESSORY PROTEIN PHOU"/>
    <property type="match status" value="1"/>
</dbReference>
<keyword evidence="9" id="KW-1185">Reference proteome</keyword>
<evidence type="ECO:0000256" key="2">
    <source>
        <dbReference type="ARBA" id="ARBA00008107"/>
    </source>
</evidence>
<evidence type="ECO:0000256" key="6">
    <source>
        <dbReference type="ARBA" id="ARBA00022592"/>
    </source>
</evidence>
<dbReference type="InterPro" id="IPR038078">
    <property type="entry name" value="PhoU-like_sf"/>
</dbReference>
<evidence type="ECO:0000256" key="3">
    <source>
        <dbReference type="ARBA" id="ARBA00011738"/>
    </source>
</evidence>
<name>A0A9Y2I795_9PSEU</name>
<reference evidence="8 9" key="1">
    <citation type="submission" date="2023-06" db="EMBL/GenBank/DDBJ databases">
        <authorList>
            <person name="Oyuntsetseg B."/>
            <person name="Kim S.B."/>
        </authorList>
    </citation>
    <scope>NUCLEOTIDE SEQUENCE [LARGE SCALE GENOMIC DNA]</scope>
    <source>
        <strain evidence="8 9">2-15</strain>
    </source>
</reference>
<comment type="subunit">
    <text evidence="3">Homodimer.</text>
</comment>
<sequence length="214" mass="23225">MRQAFHQELARLGAEMTEMCVICAQAMRQATIALLTANLELAEQVLGSDIELDLQRAECEEHAEALLALQAPVAHELRLVLAAVYCADKLERMGDLAAHIAGTARLQYPGRFESAEVKEGFRCLGDLTASMADRLANMIAAPFAGMFAELDSADEAVDDLHARILDLITSQDWKDGAAAAANAALLARYYERFGDQCVSVARRLEFTVTGALPV</sequence>
<evidence type="ECO:0000259" key="7">
    <source>
        <dbReference type="Pfam" id="PF01895"/>
    </source>
</evidence>
<dbReference type="InterPro" id="IPR028366">
    <property type="entry name" value="PhoU"/>
</dbReference>
<evidence type="ECO:0000313" key="9">
    <source>
        <dbReference type="Proteomes" id="UP001236014"/>
    </source>
</evidence>
<dbReference type="GO" id="GO:0030643">
    <property type="term" value="P:intracellular phosphate ion homeostasis"/>
    <property type="evidence" value="ECO:0007669"/>
    <property type="project" value="InterPro"/>
</dbReference>
<accession>A0A9Y2I795</accession>
<dbReference type="InterPro" id="IPR026022">
    <property type="entry name" value="PhoU_dom"/>
</dbReference>
<dbReference type="PANTHER" id="PTHR42930:SF3">
    <property type="entry name" value="PHOSPHATE-SPECIFIC TRANSPORT SYSTEM ACCESSORY PROTEIN PHOU"/>
    <property type="match status" value="1"/>
</dbReference>
<keyword evidence="6" id="KW-0592">Phosphate transport</keyword>
<dbReference type="EMBL" id="CP127294">
    <property type="protein sequence ID" value="WIX75110.1"/>
    <property type="molecule type" value="Genomic_DNA"/>
</dbReference>
<comment type="subcellular location">
    <subcellularLocation>
        <location evidence="1">Cytoplasm</location>
    </subcellularLocation>
</comment>
<dbReference type="GO" id="GO:0006817">
    <property type="term" value="P:phosphate ion transport"/>
    <property type="evidence" value="ECO:0007669"/>
    <property type="project" value="UniProtKB-KW"/>
</dbReference>
<keyword evidence="5" id="KW-0963">Cytoplasm</keyword>
<keyword evidence="4" id="KW-0813">Transport</keyword>
<dbReference type="FunFam" id="1.20.58.220:FF:000004">
    <property type="entry name" value="Phosphate-specific transport system accessory protein PhoU"/>
    <property type="match status" value="1"/>
</dbReference>
<dbReference type="RefSeq" id="WP_285965887.1">
    <property type="nucleotide sequence ID" value="NZ_CP127294.1"/>
</dbReference>
<dbReference type="SUPFAM" id="SSF109755">
    <property type="entry name" value="PhoU-like"/>
    <property type="match status" value="1"/>
</dbReference>
<dbReference type="Gene3D" id="1.20.58.220">
    <property type="entry name" value="Phosphate transport system protein phou homolog 2, domain 2"/>
    <property type="match status" value="1"/>
</dbReference>
<evidence type="ECO:0000256" key="5">
    <source>
        <dbReference type="ARBA" id="ARBA00022490"/>
    </source>
</evidence>